<dbReference type="InterPro" id="IPR017482">
    <property type="entry name" value="Lambda-type_endonuclease"/>
</dbReference>
<organism evidence="2 3">
    <name type="scientific">Sporomusa termitida</name>
    <dbReference type="NCBI Taxonomy" id="2377"/>
    <lineage>
        <taxon>Bacteria</taxon>
        <taxon>Bacillati</taxon>
        <taxon>Bacillota</taxon>
        <taxon>Negativicutes</taxon>
        <taxon>Selenomonadales</taxon>
        <taxon>Sporomusaceae</taxon>
        <taxon>Sporomusa</taxon>
    </lineage>
</organism>
<accession>A0A517DS65</accession>
<dbReference type="PANTHER" id="PTHR46609:SF6">
    <property type="entry name" value="EXONUCLEASE, PHAGE-TYPE_RECB, C-TERMINAL DOMAIN-CONTAINING PROTEIN-RELATED"/>
    <property type="match status" value="1"/>
</dbReference>
<dbReference type="PANTHER" id="PTHR46609">
    <property type="entry name" value="EXONUCLEASE, PHAGE-TYPE/RECB, C-TERMINAL DOMAIN-CONTAINING PROTEIN"/>
    <property type="match status" value="1"/>
</dbReference>
<dbReference type="EMBL" id="CP036259">
    <property type="protein sequence ID" value="QDR80204.1"/>
    <property type="molecule type" value="Genomic_DNA"/>
</dbReference>
<dbReference type="InterPro" id="IPR019080">
    <property type="entry name" value="YqaJ_viral_recombinase"/>
</dbReference>
<sequence>MSVSILAKTADIGRAEWLELRKRGIGGSDAAAVTGVSRWKSAVGVWLEKTSQVPDEEPGEAAYWGTKLEDVVAGEFTIQTGLKVRRRNAILQHPVHTFMLANIDREIVGSKIGLECKTTNAFMRAEWDGDTLPDAYYIQCQHYMAVTGYEAWWIACLIGGNRFIYKLIERNEELIQRLIEIEEAFWQHVVNGTMPQIDGTNACTDALLRMYPEANGREVELHETAELWIGQYEQASKEEKIAKERKQEAQNALIKMLGDDERGRSGERLVKWSNVAGRIGFDTELFRTEHPELYKRYVKQGKPSRRFSVK</sequence>
<dbReference type="OrthoDB" id="46225at2"/>
<name>A0A517DS65_9FIRM</name>
<proteinExistence type="predicted"/>
<dbReference type="GO" id="GO:0004519">
    <property type="term" value="F:endonuclease activity"/>
    <property type="evidence" value="ECO:0007669"/>
    <property type="project" value="UniProtKB-KW"/>
</dbReference>
<evidence type="ECO:0000313" key="2">
    <source>
        <dbReference type="EMBL" id="QDR80204.1"/>
    </source>
</evidence>
<dbReference type="RefSeq" id="WP_144349780.1">
    <property type="nucleotide sequence ID" value="NZ_CP036259.1"/>
</dbReference>
<keyword evidence="2" id="KW-0255">Endonuclease</keyword>
<protein>
    <submittedName>
        <fullName evidence="2">Putative phage-type endonuclease</fullName>
    </submittedName>
</protein>
<dbReference type="InterPro" id="IPR051703">
    <property type="entry name" value="NF-kappa-B_Signaling_Reg"/>
</dbReference>
<keyword evidence="2" id="KW-0540">Nuclease</keyword>
<dbReference type="SUPFAM" id="SSF52980">
    <property type="entry name" value="Restriction endonuclease-like"/>
    <property type="match status" value="1"/>
</dbReference>
<gene>
    <name evidence="2" type="ORF">SPTER_15220</name>
</gene>
<dbReference type="InterPro" id="IPR011604">
    <property type="entry name" value="PDDEXK-like_dom_sf"/>
</dbReference>
<dbReference type="KEGG" id="sted:SPTER_15220"/>
<dbReference type="Pfam" id="PF09588">
    <property type="entry name" value="YqaJ"/>
    <property type="match status" value="1"/>
</dbReference>
<reference evidence="2 3" key="1">
    <citation type="submission" date="2019-02" db="EMBL/GenBank/DDBJ databases">
        <title>Closed genome of Sporomusa termitida DSM 4440.</title>
        <authorList>
            <person name="Poehlein A."/>
            <person name="Daniel R."/>
        </authorList>
    </citation>
    <scope>NUCLEOTIDE SEQUENCE [LARGE SCALE GENOMIC DNA]</scope>
    <source>
        <strain evidence="2 3">DSM 4440</strain>
    </source>
</reference>
<dbReference type="Gene3D" id="3.90.320.10">
    <property type="match status" value="1"/>
</dbReference>
<dbReference type="AlphaFoldDB" id="A0A517DS65"/>
<keyword evidence="2" id="KW-0378">Hydrolase</keyword>
<feature type="domain" description="YqaJ viral recombinase" evidence="1">
    <location>
        <begin position="16"/>
        <end position="150"/>
    </location>
</feature>
<dbReference type="NCBIfam" id="TIGR03033">
    <property type="entry name" value="phage_rel_nuc"/>
    <property type="match status" value="1"/>
</dbReference>
<dbReference type="InterPro" id="IPR011335">
    <property type="entry name" value="Restrct_endonuc-II-like"/>
</dbReference>
<evidence type="ECO:0000259" key="1">
    <source>
        <dbReference type="Pfam" id="PF09588"/>
    </source>
</evidence>
<keyword evidence="3" id="KW-1185">Reference proteome</keyword>
<dbReference type="Proteomes" id="UP000320776">
    <property type="component" value="Chromosome"/>
</dbReference>
<evidence type="ECO:0000313" key="3">
    <source>
        <dbReference type="Proteomes" id="UP000320776"/>
    </source>
</evidence>